<feature type="region of interest" description="Disordered" evidence="1">
    <location>
        <begin position="279"/>
        <end position="300"/>
    </location>
</feature>
<keyword evidence="3" id="KW-1185">Reference proteome</keyword>
<protein>
    <submittedName>
        <fullName evidence="2">Uncharacterized protein</fullName>
    </submittedName>
</protein>
<organism evidence="2 3">
    <name type="scientific">Catellatospora citrea</name>
    <dbReference type="NCBI Taxonomy" id="53366"/>
    <lineage>
        <taxon>Bacteria</taxon>
        <taxon>Bacillati</taxon>
        <taxon>Actinomycetota</taxon>
        <taxon>Actinomycetes</taxon>
        <taxon>Micromonosporales</taxon>
        <taxon>Micromonosporaceae</taxon>
        <taxon>Catellatospora</taxon>
    </lineage>
</organism>
<feature type="compositionally biased region" description="Polar residues" evidence="1">
    <location>
        <begin position="283"/>
        <end position="300"/>
    </location>
</feature>
<evidence type="ECO:0000313" key="2">
    <source>
        <dbReference type="EMBL" id="GIF96304.1"/>
    </source>
</evidence>
<reference evidence="2 3" key="1">
    <citation type="submission" date="2021-01" db="EMBL/GenBank/DDBJ databases">
        <title>Whole genome shotgun sequence of Catellatospora citrea NBRC 14495.</title>
        <authorList>
            <person name="Komaki H."/>
            <person name="Tamura T."/>
        </authorList>
    </citation>
    <scope>NUCLEOTIDE SEQUENCE [LARGE SCALE GENOMIC DNA]</scope>
    <source>
        <strain evidence="2 3">NBRC 14495</strain>
    </source>
</reference>
<proteinExistence type="predicted"/>
<name>A0A8J3KI26_9ACTN</name>
<gene>
    <name evidence="2" type="ORF">Cci01nite_13980</name>
</gene>
<dbReference type="AlphaFoldDB" id="A0A8J3KI26"/>
<evidence type="ECO:0000256" key="1">
    <source>
        <dbReference type="SAM" id="MobiDB-lite"/>
    </source>
</evidence>
<comment type="caution">
    <text evidence="2">The sequence shown here is derived from an EMBL/GenBank/DDBJ whole genome shotgun (WGS) entry which is preliminary data.</text>
</comment>
<accession>A0A8J3KI26</accession>
<dbReference type="Proteomes" id="UP000659904">
    <property type="component" value="Unassembled WGS sequence"/>
</dbReference>
<dbReference type="EMBL" id="BONH01000004">
    <property type="protein sequence ID" value="GIF96304.1"/>
    <property type="molecule type" value="Genomic_DNA"/>
</dbReference>
<sequence>MAISGSRVEPTASVPSRPSEKLAWTAISRYIIPQQLRLADVNSGQAVHDFDIMNGATAVAAIEVTEDLDQAGAAWRAMGIDRLAVAPCKLSWKVTLSSCPTRPTAWAKSVLTPFLLHLEQSGAPGTTIYPDTPFITQIPEELAELGFVAALCEPAGTPGAKPSTARVTVAFWGAITHTDQLAEWAGNFTNSKRCEGEREKLKASGRDERHLAVVVPHVAGSDRHLLGHLMAVEEFGPPTSPVALPDEITDLWLISGYPGTPTLYYRKGDWIVLPPENPFSEPQVKTQPPTITHWNATRQP</sequence>
<dbReference type="RefSeq" id="WP_147433120.1">
    <property type="nucleotide sequence ID" value="NZ_BONH01000004.1"/>
</dbReference>
<evidence type="ECO:0000313" key="3">
    <source>
        <dbReference type="Proteomes" id="UP000659904"/>
    </source>
</evidence>